<reference evidence="1 2" key="1">
    <citation type="journal article" date="2014" name="Genome Biol. Evol.">
        <title>The secreted proteins of Achlya hypogyna and Thraustotheca clavata identify the ancestral oomycete secretome and reveal gene acquisitions by horizontal gene transfer.</title>
        <authorList>
            <person name="Misner I."/>
            <person name="Blouin N."/>
            <person name="Leonard G."/>
            <person name="Richards T.A."/>
            <person name="Lane C.E."/>
        </authorList>
    </citation>
    <scope>NUCLEOTIDE SEQUENCE [LARGE SCALE GENOMIC DNA]</scope>
    <source>
        <strain evidence="1 2">ATCC 34112</strain>
    </source>
</reference>
<dbReference type="Proteomes" id="UP000243217">
    <property type="component" value="Unassembled WGS sequence"/>
</dbReference>
<evidence type="ECO:0000313" key="1">
    <source>
        <dbReference type="EMBL" id="OQR96064.1"/>
    </source>
</evidence>
<dbReference type="STRING" id="74557.A0A1V9ZDI9"/>
<dbReference type="InterPro" id="IPR052050">
    <property type="entry name" value="SecEffector_AnkRepeat"/>
</dbReference>
<name>A0A1V9ZDI9_9STRA</name>
<dbReference type="InterPro" id="IPR002110">
    <property type="entry name" value="Ankyrin_rpt"/>
</dbReference>
<dbReference type="Gene3D" id="1.25.40.20">
    <property type="entry name" value="Ankyrin repeat-containing domain"/>
    <property type="match status" value="2"/>
</dbReference>
<keyword evidence="2" id="KW-1185">Reference proteome</keyword>
<dbReference type="SUPFAM" id="SSF48403">
    <property type="entry name" value="Ankyrin repeat"/>
    <property type="match status" value="1"/>
</dbReference>
<dbReference type="OrthoDB" id="539213at2759"/>
<dbReference type="Pfam" id="PF12796">
    <property type="entry name" value="Ank_2"/>
    <property type="match status" value="1"/>
</dbReference>
<dbReference type="AlphaFoldDB" id="A0A1V9ZDI9"/>
<protein>
    <submittedName>
        <fullName evidence="1">Uncharacterized protein</fullName>
    </submittedName>
</protein>
<accession>A0A1V9ZDI9</accession>
<dbReference type="EMBL" id="JNBS01001990">
    <property type="protein sequence ID" value="OQR96064.1"/>
    <property type="molecule type" value="Genomic_DNA"/>
</dbReference>
<organism evidence="1 2">
    <name type="scientific">Thraustotheca clavata</name>
    <dbReference type="NCBI Taxonomy" id="74557"/>
    <lineage>
        <taxon>Eukaryota</taxon>
        <taxon>Sar</taxon>
        <taxon>Stramenopiles</taxon>
        <taxon>Oomycota</taxon>
        <taxon>Saprolegniomycetes</taxon>
        <taxon>Saprolegniales</taxon>
        <taxon>Achlyaceae</taxon>
        <taxon>Thraustotheca</taxon>
    </lineage>
</organism>
<evidence type="ECO:0000313" key="2">
    <source>
        <dbReference type="Proteomes" id="UP000243217"/>
    </source>
</evidence>
<gene>
    <name evidence="1" type="ORF">THRCLA_07382</name>
</gene>
<comment type="caution">
    <text evidence="1">The sequence shown here is derived from an EMBL/GenBank/DDBJ whole genome shotgun (WGS) entry which is preliminary data.</text>
</comment>
<proteinExistence type="predicted"/>
<sequence>MALSVLVNRDLFDRICAFQAGWPLELLNYYRGVYKLSGSTLQWLDFAASTGNIPVLEIAMHSRVFCVTSAALDQAARHGHLKTVAWLDKAKASCTIWAMNEAARRGHLEIVRYLHHNRSEGCSTYALHHALIQQHWEIVNFLQNQRHEGCSSHTLVQAVQACQLQSVEFIFRHGYHGSSGVQAMDLAATLGHFHIVQFLHIHNAMGCTTQAIDGGAQHGHVEIVEFLLQHRTEGFTRLGIERAKTDRISALLAANTRLLQY</sequence>
<dbReference type="InterPro" id="IPR036770">
    <property type="entry name" value="Ankyrin_rpt-contain_sf"/>
</dbReference>
<dbReference type="PANTHER" id="PTHR46586">
    <property type="entry name" value="ANKYRIN REPEAT-CONTAINING PROTEIN"/>
    <property type="match status" value="1"/>
</dbReference>
<dbReference type="PANTHER" id="PTHR46586:SF3">
    <property type="entry name" value="ANKYRIN REPEAT-CONTAINING PROTEIN"/>
    <property type="match status" value="1"/>
</dbReference>